<dbReference type="Proteomes" id="UP000660745">
    <property type="component" value="Unassembled WGS sequence"/>
</dbReference>
<dbReference type="EMBL" id="BMNK01000006">
    <property type="protein sequence ID" value="GGP08704.1"/>
    <property type="molecule type" value="Genomic_DNA"/>
</dbReference>
<proteinExistence type="predicted"/>
<evidence type="ECO:0000313" key="2">
    <source>
        <dbReference type="EMBL" id="GGP08704.1"/>
    </source>
</evidence>
<dbReference type="AlphaFoldDB" id="A0A918A688"/>
<reference evidence="2" key="1">
    <citation type="journal article" date="2014" name="Int. J. Syst. Evol. Microbiol.">
        <title>Complete genome sequence of Corynebacterium casei LMG S-19264T (=DSM 44701T), isolated from a smear-ripened cheese.</title>
        <authorList>
            <consortium name="US DOE Joint Genome Institute (JGI-PGF)"/>
            <person name="Walter F."/>
            <person name="Albersmeier A."/>
            <person name="Kalinowski J."/>
            <person name="Ruckert C."/>
        </authorList>
    </citation>
    <scope>NUCLEOTIDE SEQUENCE</scope>
    <source>
        <strain evidence="2">CGMCC 4.7430</strain>
    </source>
</reference>
<reference evidence="2" key="2">
    <citation type="submission" date="2020-09" db="EMBL/GenBank/DDBJ databases">
        <authorList>
            <person name="Sun Q."/>
            <person name="Zhou Y."/>
        </authorList>
    </citation>
    <scope>NUCLEOTIDE SEQUENCE</scope>
    <source>
        <strain evidence="2">CGMCC 4.7430</strain>
    </source>
</reference>
<protein>
    <submittedName>
        <fullName evidence="2">Amino acid-binding protein</fullName>
    </submittedName>
</protein>
<dbReference type="PROSITE" id="PS51671">
    <property type="entry name" value="ACT"/>
    <property type="match status" value="1"/>
</dbReference>
<evidence type="ECO:0000313" key="3">
    <source>
        <dbReference type="Proteomes" id="UP000660745"/>
    </source>
</evidence>
<organism evidence="2 3">
    <name type="scientific">Nonomuraea glycinis</name>
    <dbReference type="NCBI Taxonomy" id="2047744"/>
    <lineage>
        <taxon>Bacteria</taxon>
        <taxon>Bacillati</taxon>
        <taxon>Actinomycetota</taxon>
        <taxon>Actinomycetes</taxon>
        <taxon>Streptosporangiales</taxon>
        <taxon>Streptosporangiaceae</taxon>
        <taxon>Nonomuraea</taxon>
    </lineage>
</organism>
<dbReference type="RefSeq" id="WP_189140284.1">
    <property type="nucleotide sequence ID" value="NZ_BMNK01000006.1"/>
</dbReference>
<evidence type="ECO:0000259" key="1">
    <source>
        <dbReference type="PROSITE" id="PS51671"/>
    </source>
</evidence>
<name>A0A918A688_9ACTN</name>
<dbReference type="SUPFAM" id="SSF55021">
    <property type="entry name" value="ACT-like"/>
    <property type="match status" value="1"/>
</dbReference>
<dbReference type="InterPro" id="IPR045865">
    <property type="entry name" value="ACT-like_dom_sf"/>
</dbReference>
<accession>A0A918A688</accession>
<feature type="domain" description="ACT" evidence="1">
    <location>
        <begin position="4"/>
        <end position="83"/>
    </location>
</feature>
<comment type="caution">
    <text evidence="2">The sequence shown here is derived from an EMBL/GenBank/DDBJ whole genome shotgun (WGS) entry which is preliminary data.</text>
</comment>
<sequence>MLLRLRVSLPDQPGGLGRVAKVLGTLGADILQVTVLEREAGRAVDDFTVSWPGATSPGEVRDRFSAVPGVKVEGVWATREMPGSAPDYDLLMHVATEPARGLATLVDALPMLCGAEWSVAYCDGAVRHASLAAPDLIDLPEPPPRAATLDTEKLRLMLLPVVTHGLHVLVARAEGPVFHRAELERAVRIVDVVSTLAARARTPVIDPQNHG</sequence>
<keyword evidence="3" id="KW-1185">Reference proteome</keyword>
<dbReference type="InterPro" id="IPR002912">
    <property type="entry name" value="ACT_dom"/>
</dbReference>
<gene>
    <name evidence="2" type="ORF">GCM10012278_41490</name>
</gene>